<proteinExistence type="inferred from homology"/>
<evidence type="ECO:0000256" key="8">
    <source>
        <dbReference type="ARBA" id="ARBA00023118"/>
    </source>
</evidence>
<organism evidence="11 12">
    <name type="scientific">Aquincola tertiaricarbonis</name>
    <dbReference type="NCBI Taxonomy" id="391953"/>
    <lineage>
        <taxon>Bacteria</taxon>
        <taxon>Pseudomonadati</taxon>
        <taxon>Pseudomonadota</taxon>
        <taxon>Betaproteobacteria</taxon>
        <taxon>Burkholderiales</taxon>
        <taxon>Sphaerotilaceae</taxon>
        <taxon>Aquincola</taxon>
    </lineage>
</organism>
<evidence type="ECO:0000256" key="7">
    <source>
        <dbReference type="ARBA" id="ARBA00022840"/>
    </source>
</evidence>
<evidence type="ECO:0000256" key="4">
    <source>
        <dbReference type="ARBA" id="ARBA00022741"/>
    </source>
</evidence>
<feature type="domain" description="Helicase ATP-binding" evidence="9">
    <location>
        <begin position="265"/>
        <end position="454"/>
    </location>
</feature>
<dbReference type="InterPro" id="IPR006483">
    <property type="entry name" value="CRISPR-assoc_Cas3_HD"/>
</dbReference>
<evidence type="ECO:0000256" key="6">
    <source>
        <dbReference type="ARBA" id="ARBA00022806"/>
    </source>
</evidence>
<dbReference type="SMART" id="SM00487">
    <property type="entry name" value="DEXDc"/>
    <property type="match status" value="1"/>
</dbReference>
<keyword evidence="7" id="KW-0067">ATP-binding</keyword>
<keyword evidence="11" id="KW-0540">Nuclease</keyword>
<dbReference type="InterPro" id="IPR054712">
    <property type="entry name" value="Cas3-like_dom"/>
</dbReference>
<dbReference type="CDD" id="cd09641">
    <property type="entry name" value="Cas3''_I"/>
    <property type="match status" value="1"/>
</dbReference>
<dbReference type="Pfam" id="PF00270">
    <property type="entry name" value="DEAD"/>
    <property type="match status" value="1"/>
</dbReference>
<dbReference type="Gene3D" id="1.10.3210.30">
    <property type="match status" value="1"/>
</dbReference>
<evidence type="ECO:0000256" key="3">
    <source>
        <dbReference type="ARBA" id="ARBA00022723"/>
    </source>
</evidence>
<reference evidence="11" key="1">
    <citation type="submission" date="2022-05" db="EMBL/GenBank/DDBJ databases">
        <title>An RpoN-dependent PEP-CTERM gene is involved in floc formation of an Aquincola tertiaricarbonis strain.</title>
        <authorList>
            <person name="Qiu D."/>
            <person name="Xia M."/>
        </authorList>
    </citation>
    <scope>NUCLEOTIDE SEQUENCE</scope>
    <source>
        <strain evidence="11">RN12</strain>
    </source>
</reference>
<protein>
    <submittedName>
        <fullName evidence="11">CRISPR-associated endonuclease Cas3</fullName>
    </submittedName>
</protein>
<dbReference type="Pfam" id="PF18019">
    <property type="entry name" value="Cas3_HD"/>
    <property type="match status" value="1"/>
</dbReference>
<accession>A0ABY4S4G9</accession>
<dbReference type="PROSITE" id="PS51192">
    <property type="entry name" value="HELICASE_ATP_BIND_1"/>
    <property type="match status" value="1"/>
</dbReference>
<dbReference type="NCBIfam" id="TIGR01596">
    <property type="entry name" value="cas3_HD"/>
    <property type="match status" value="1"/>
</dbReference>
<keyword evidence="3" id="KW-0479">Metal-binding</keyword>
<name>A0ABY4S4G9_AQUTE</name>
<dbReference type="SUPFAM" id="SSF52540">
    <property type="entry name" value="P-loop containing nucleoside triphosphate hydrolases"/>
    <property type="match status" value="1"/>
</dbReference>
<evidence type="ECO:0000256" key="2">
    <source>
        <dbReference type="ARBA" id="ARBA00009046"/>
    </source>
</evidence>
<sequence length="808" mass="88571">MPSFRALAHKGTGDCGDHDLVEHLHAVGSLAFDSLLLSGEDRSLATCGRLAGVWHDLGKYRVGFQRYIRLVAEAHIEGRLPQGSDKTHSAAGALHAAQWLQQQFGPRGLLVARLLQYVIAGHHAGLADWYDGLQGRLSAPDARREWQEALAAQPQPEILAPACGLPDLAAIPIPLRSGTEDIPGRLALWTRMLFSALVDADFLDTEAFFSPDHTRARQAPMPPMATLLATFDAYMARKAAAVAAAGRADAAVNQRRAEVLAACRHKAGGAQGTYTLTVPTGGGKTLASLAFALTHAQRHGLRRVVMVIPYTSIIEQTAEVYRDVFAALGPDMAERVVLEHHSNAVEPDEASETPRSRLASENWDAPVIVTTSVQLFESLFASRTSRCRKLHRLRGSVIVIDEAQLLPVPYLQPIVDVLRLLVRDHGATVVLCTATQPTLTEQRHFGGRGLRGYGPQEVTAIIDDEPALYAALQRVRVHLPADLQQPQPWEVTAQAVAQQEAALAIVGRRADARTLYDTLRQQLQEDDGCATPGLWHLSALMCPQHRSEVIADIKSALAARRQALAQGLQPQPVRVVATNLVEAGVDFDFPVVFRAVTGLDSVAQAAGRCNREGLLAFGDVHVFVPPKAPPPGLLRQAAQACTQVWDDLAATDDPDPLSVARVRRYFQRLYADAHSLDQQGICELLRLQVSREDKALAMQFRSAAERFRMIDNDDAATVIVRYHSDRCREDVNALIGLLERDGPERWLMRKLQRYGVTIYQHDLRRLIAQGDVREPVPGVYVQAESDVFYDRVLGVRVDGAPGDPVYVV</sequence>
<keyword evidence="8" id="KW-0051">Antiviral defense</keyword>
<evidence type="ECO:0000256" key="1">
    <source>
        <dbReference type="ARBA" id="ARBA00006847"/>
    </source>
</evidence>
<dbReference type="CDD" id="cd17930">
    <property type="entry name" value="DEXHc_cas3"/>
    <property type="match status" value="1"/>
</dbReference>
<evidence type="ECO:0000313" key="11">
    <source>
        <dbReference type="EMBL" id="URI06021.1"/>
    </source>
</evidence>
<feature type="domain" description="HD Cas3-type" evidence="10">
    <location>
        <begin position="13"/>
        <end position="203"/>
    </location>
</feature>
<keyword evidence="5" id="KW-0378">Hydrolase</keyword>
<dbReference type="InterPro" id="IPR014001">
    <property type="entry name" value="Helicase_ATP-bd"/>
</dbReference>
<dbReference type="InterPro" id="IPR038257">
    <property type="entry name" value="CRISPR-assoc_Cas3_HD_sf"/>
</dbReference>
<keyword evidence="12" id="KW-1185">Reference proteome</keyword>
<comment type="similarity">
    <text evidence="1">In the N-terminal section; belongs to the CRISPR-associated nuclease Cas3-HD family.</text>
</comment>
<dbReference type="GO" id="GO:0004519">
    <property type="term" value="F:endonuclease activity"/>
    <property type="evidence" value="ECO:0007669"/>
    <property type="project" value="UniProtKB-KW"/>
</dbReference>
<keyword evidence="11" id="KW-0255">Endonuclease</keyword>
<dbReference type="PROSITE" id="PS51643">
    <property type="entry name" value="HD_CAS3"/>
    <property type="match status" value="1"/>
</dbReference>
<dbReference type="Pfam" id="PF22590">
    <property type="entry name" value="Cas3-like_C_2"/>
    <property type="match status" value="1"/>
</dbReference>
<evidence type="ECO:0000256" key="5">
    <source>
        <dbReference type="ARBA" id="ARBA00022801"/>
    </source>
</evidence>
<evidence type="ECO:0000313" key="12">
    <source>
        <dbReference type="Proteomes" id="UP001056201"/>
    </source>
</evidence>
<dbReference type="Gene3D" id="3.40.50.300">
    <property type="entry name" value="P-loop containing nucleotide triphosphate hydrolases"/>
    <property type="match status" value="2"/>
</dbReference>
<dbReference type="EMBL" id="CP097635">
    <property type="protein sequence ID" value="URI06021.1"/>
    <property type="molecule type" value="Genomic_DNA"/>
</dbReference>
<dbReference type="InterPro" id="IPR011545">
    <property type="entry name" value="DEAD/DEAH_box_helicase_dom"/>
</dbReference>
<comment type="similarity">
    <text evidence="2">In the central section; belongs to the CRISPR-associated helicase Cas3 family.</text>
</comment>
<evidence type="ECO:0000259" key="10">
    <source>
        <dbReference type="PROSITE" id="PS51643"/>
    </source>
</evidence>
<gene>
    <name evidence="11" type="ORF">MW290_08740</name>
</gene>
<evidence type="ECO:0000259" key="9">
    <source>
        <dbReference type="PROSITE" id="PS51192"/>
    </source>
</evidence>
<keyword evidence="4" id="KW-0547">Nucleotide-binding</keyword>
<keyword evidence="6" id="KW-0347">Helicase</keyword>
<dbReference type="Proteomes" id="UP001056201">
    <property type="component" value="Chromosome 1"/>
</dbReference>
<dbReference type="InterPro" id="IPR027417">
    <property type="entry name" value="P-loop_NTPase"/>
</dbReference>